<feature type="transmembrane region" description="Helical" evidence="6">
    <location>
        <begin position="176"/>
        <end position="197"/>
    </location>
</feature>
<protein>
    <submittedName>
        <fullName evidence="8">MFS general substrate transporter</fullName>
    </submittedName>
</protein>
<evidence type="ECO:0000256" key="3">
    <source>
        <dbReference type="ARBA" id="ARBA00022692"/>
    </source>
</evidence>
<dbReference type="PROSITE" id="PS50850">
    <property type="entry name" value="MFS"/>
    <property type="match status" value="1"/>
</dbReference>
<dbReference type="PANTHER" id="PTHR23506">
    <property type="entry name" value="GH10249P"/>
    <property type="match status" value="1"/>
</dbReference>
<evidence type="ECO:0000256" key="2">
    <source>
        <dbReference type="ARBA" id="ARBA00022448"/>
    </source>
</evidence>
<organism evidence="8 9">
    <name type="scientific">Russula ochroleuca</name>
    <dbReference type="NCBI Taxonomy" id="152965"/>
    <lineage>
        <taxon>Eukaryota</taxon>
        <taxon>Fungi</taxon>
        <taxon>Dikarya</taxon>
        <taxon>Basidiomycota</taxon>
        <taxon>Agaricomycotina</taxon>
        <taxon>Agaricomycetes</taxon>
        <taxon>Russulales</taxon>
        <taxon>Russulaceae</taxon>
        <taxon>Russula</taxon>
    </lineage>
</organism>
<reference evidence="8" key="2">
    <citation type="journal article" date="2020" name="Nat. Commun.">
        <title>Large-scale genome sequencing of mycorrhizal fungi provides insights into the early evolution of symbiotic traits.</title>
        <authorList>
            <person name="Miyauchi S."/>
            <person name="Kiss E."/>
            <person name="Kuo A."/>
            <person name="Drula E."/>
            <person name="Kohler A."/>
            <person name="Sanchez-Garcia M."/>
            <person name="Morin E."/>
            <person name="Andreopoulos B."/>
            <person name="Barry K.W."/>
            <person name="Bonito G."/>
            <person name="Buee M."/>
            <person name="Carver A."/>
            <person name="Chen C."/>
            <person name="Cichocki N."/>
            <person name="Clum A."/>
            <person name="Culley D."/>
            <person name="Crous P.W."/>
            <person name="Fauchery L."/>
            <person name="Girlanda M."/>
            <person name="Hayes R.D."/>
            <person name="Keri Z."/>
            <person name="LaButti K."/>
            <person name="Lipzen A."/>
            <person name="Lombard V."/>
            <person name="Magnuson J."/>
            <person name="Maillard F."/>
            <person name="Murat C."/>
            <person name="Nolan M."/>
            <person name="Ohm R.A."/>
            <person name="Pangilinan J."/>
            <person name="Pereira M.F."/>
            <person name="Perotto S."/>
            <person name="Peter M."/>
            <person name="Pfister S."/>
            <person name="Riley R."/>
            <person name="Sitrit Y."/>
            <person name="Stielow J.B."/>
            <person name="Szollosi G."/>
            <person name="Zifcakova L."/>
            <person name="Stursova M."/>
            <person name="Spatafora J.W."/>
            <person name="Tedersoo L."/>
            <person name="Vaario L.M."/>
            <person name="Yamada A."/>
            <person name="Yan M."/>
            <person name="Wang P."/>
            <person name="Xu J."/>
            <person name="Bruns T."/>
            <person name="Baldrian P."/>
            <person name="Vilgalys R."/>
            <person name="Dunand C."/>
            <person name="Henrissat B."/>
            <person name="Grigoriev I.V."/>
            <person name="Hibbett D."/>
            <person name="Nagy L.G."/>
            <person name="Martin F.M."/>
        </authorList>
    </citation>
    <scope>NUCLEOTIDE SEQUENCE</scope>
    <source>
        <strain evidence="8">Prilba</strain>
    </source>
</reference>
<dbReference type="AlphaFoldDB" id="A0A9P5T9Z4"/>
<dbReference type="Proteomes" id="UP000759537">
    <property type="component" value="Unassembled WGS sequence"/>
</dbReference>
<keyword evidence="2" id="KW-0813">Transport</keyword>
<feature type="transmembrane region" description="Helical" evidence="6">
    <location>
        <begin position="20"/>
        <end position="43"/>
    </location>
</feature>
<sequence>MPKILESHPYGLKWRASPRFITLVVGMGITTDFLIYSIIIPIMPFHLQALKYSEISVLVGYLLFAYSSGLALSTPIIAWYSERLNSRKGTLMFGLLALLGSQMLLMESRKYGIMAIARVLQGISAAAVWTAGLALICDTVPEEKVGRYLGLAMSGLPLGQLVGPPVGGALFDRFGIRGPCIFGIMAILVDLIGRLLLIERREALAWGFDPAASINASSVHASDSASHADHHYGTFTTETGLLGQSGRQALRTSVFGETGSTDSLLDRAAGAHGALSFHTRDDPIPFLRVIRGLFMSSRAVAAVVNSLVYGILYSFQEPTLPVHLQRTWQLNSSQVGLVFFSAALPAMLAPPVAGWSTDYMGTEWVTFICLLLAIPCWIAVTVHAKLSFFVAAFTFENLFTAAFVAPVTTELALVSRRIRGVGYAHVYGAFNFAVGIGASVGPVLSGEIYQRFSQGWTILNLVVVAIIIAACAVVALFTGERPLARRLREARPAVTCKLTDGT</sequence>
<feature type="transmembrane region" description="Helical" evidence="6">
    <location>
        <begin position="293"/>
        <end position="315"/>
    </location>
</feature>
<dbReference type="InterPro" id="IPR020846">
    <property type="entry name" value="MFS_dom"/>
</dbReference>
<feature type="transmembrane region" description="Helical" evidence="6">
    <location>
        <begin position="89"/>
        <end position="105"/>
    </location>
</feature>
<feature type="transmembrane region" description="Helical" evidence="6">
    <location>
        <begin position="335"/>
        <end position="352"/>
    </location>
</feature>
<evidence type="ECO:0000256" key="4">
    <source>
        <dbReference type="ARBA" id="ARBA00022989"/>
    </source>
</evidence>
<dbReference type="InterPro" id="IPR036259">
    <property type="entry name" value="MFS_trans_sf"/>
</dbReference>
<dbReference type="SUPFAM" id="SSF103473">
    <property type="entry name" value="MFS general substrate transporter"/>
    <property type="match status" value="1"/>
</dbReference>
<accession>A0A9P5T9Z4</accession>
<keyword evidence="4 6" id="KW-1133">Transmembrane helix</keyword>
<name>A0A9P5T9Z4_9AGAM</name>
<evidence type="ECO:0000256" key="6">
    <source>
        <dbReference type="SAM" id="Phobius"/>
    </source>
</evidence>
<proteinExistence type="predicted"/>
<comment type="caution">
    <text evidence="8">The sequence shown here is derived from an EMBL/GenBank/DDBJ whole genome shotgun (WGS) entry which is preliminary data.</text>
</comment>
<evidence type="ECO:0000313" key="8">
    <source>
        <dbReference type="EMBL" id="KAF8480850.1"/>
    </source>
</evidence>
<reference evidence="8" key="1">
    <citation type="submission" date="2019-10" db="EMBL/GenBank/DDBJ databases">
        <authorList>
            <consortium name="DOE Joint Genome Institute"/>
            <person name="Kuo A."/>
            <person name="Miyauchi S."/>
            <person name="Kiss E."/>
            <person name="Drula E."/>
            <person name="Kohler A."/>
            <person name="Sanchez-Garcia M."/>
            <person name="Andreopoulos B."/>
            <person name="Barry K.W."/>
            <person name="Bonito G."/>
            <person name="Buee M."/>
            <person name="Carver A."/>
            <person name="Chen C."/>
            <person name="Cichocki N."/>
            <person name="Clum A."/>
            <person name="Culley D."/>
            <person name="Crous P.W."/>
            <person name="Fauchery L."/>
            <person name="Girlanda M."/>
            <person name="Hayes R."/>
            <person name="Keri Z."/>
            <person name="LaButti K."/>
            <person name="Lipzen A."/>
            <person name="Lombard V."/>
            <person name="Magnuson J."/>
            <person name="Maillard F."/>
            <person name="Morin E."/>
            <person name="Murat C."/>
            <person name="Nolan M."/>
            <person name="Ohm R."/>
            <person name="Pangilinan J."/>
            <person name="Pereira M."/>
            <person name="Perotto S."/>
            <person name="Peter M."/>
            <person name="Riley R."/>
            <person name="Sitrit Y."/>
            <person name="Stielow B."/>
            <person name="Szollosi G."/>
            <person name="Zifcakova L."/>
            <person name="Stursova M."/>
            <person name="Spatafora J.W."/>
            <person name="Tedersoo L."/>
            <person name="Vaario L.-M."/>
            <person name="Yamada A."/>
            <person name="Yan M."/>
            <person name="Wang P."/>
            <person name="Xu J."/>
            <person name="Bruns T."/>
            <person name="Baldrian P."/>
            <person name="Vilgalys R."/>
            <person name="Henrissat B."/>
            <person name="Grigoriev I.V."/>
            <person name="Hibbett D."/>
            <person name="Nagy L.G."/>
            <person name="Martin F.M."/>
        </authorList>
    </citation>
    <scope>NUCLEOTIDE SEQUENCE</scope>
    <source>
        <strain evidence="8">Prilba</strain>
    </source>
</reference>
<comment type="subcellular location">
    <subcellularLocation>
        <location evidence="1">Membrane</location>
        <topology evidence="1">Multi-pass membrane protein</topology>
    </subcellularLocation>
</comment>
<gene>
    <name evidence="8" type="ORF">DFH94DRAFT_793414</name>
</gene>
<dbReference type="PANTHER" id="PTHR23506:SF23">
    <property type="entry name" value="GH10249P"/>
    <property type="match status" value="1"/>
</dbReference>
<feature type="transmembrane region" description="Helical" evidence="6">
    <location>
        <begin position="148"/>
        <end position="170"/>
    </location>
</feature>
<feature type="transmembrane region" description="Helical" evidence="6">
    <location>
        <begin position="111"/>
        <end position="136"/>
    </location>
</feature>
<keyword evidence="3 6" id="KW-0812">Transmembrane</keyword>
<evidence type="ECO:0000259" key="7">
    <source>
        <dbReference type="PROSITE" id="PS50850"/>
    </source>
</evidence>
<feature type="transmembrane region" description="Helical" evidence="6">
    <location>
        <begin position="364"/>
        <end position="382"/>
    </location>
</feature>
<dbReference type="GO" id="GO:0016020">
    <property type="term" value="C:membrane"/>
    <property type="evidence" value="ECO:0007669"/>
    <property type="project" value="UniProtKB-SubCell"/>
</dbReference>
<feature type="domain" description="Major facilitator superfamily (MFS) profile" evidence="7">
    <location>
        <begin position="21"/>
        <end position="483"/>
    </location>
</feature>
<dbReference type="InterPro" id="IPR050930">
    <property type="entry name" value="MFS_Vesicular_Transporter"/>
</dbReference>
<feature type="transmembrane region" description="Helical" evidence="6">
    <location>
        <begin position="388"/>
        <end position="414"/>
    </location>
</feature>
<feature type="transmembrane region" description="Helical" evidence="6">
    <location>
        <begin position="426"/>
        <end position="444"/>
    </location>
</feature>
<feature type="transmembrane region" description="Helical" evidence="6">
    <location>
        <begin position="456"/>
        <end position="478"/>
    </location>
</feature>
<dbReference type="Pfam" id="PF07690">
    <property type="entry name" value="MFS_1"/>
    <property type="match status" value="2"/>
</dbReference>
<keyword evidence="9" id="KW-1185">Reference proteome</keyword>
<dbReference type="OrthoDB" id="440553at2759"/>
<keyword evidence="5 6" id="KW-0472">Membrane</keyword>
<dbReference type="EMBL" id="WHVB01000007">
    <property type="protein sequence ID" value="KAF8480850.1"/>
    <property type="molecule type" value="Genomic_DNA"/>
</dbReference>
<dbReference type="InterPro" id="IPR011701">
    <property type="entry name" value="MFS"/>
</dbReference>
<evidence type="ECO:0000256" key="1">
    <source>
        <dbReference type="ARBA" id="ARBA00004141"/>
    </source>
</evidence>
<evidence type="ECO:0000256" key="5">
    <source>
        <dbReference type="ARBA" id="ARBA00023136"/>
    </source>
</evidence>
<feature type="transmembrane region" description="Helical" evidence="6">
    <location>
        <begin position="55"/>
        <end position="77"/>
    </location>
</feature>
<evidence type="ECO:0000313" key="9">
    <source>
        <dbReference type="Proteomes" id="UP000759537"/>
    </source>
</evidence>
<dbReference type="CDD" id="cd17325">
    <property type="entry name" value="MFS_MdtG_SLC18_like"/>
    <property type="match status" value="1"/>
</dbReference>
<dbReference type="GO" id="GO:0022857">
    <property type="term" value="F:transmembrane transporter activity"/>
    <property type="evidence" value="ECO:0007669"/>
    <property type="project" value="InterPro"/>
</dbReference>
<dbReference type="Gene3D" id="1.20.1250.20">
    <property type="entry name" value="MFS general substrate transporter like domains"/>
    <property type="match status" value="2"/>
</dbReference>